<protein>
    <submittedName>
        <fullName evidence="1">Uncharacterized protein</fullName>
    </submittedName>
</protein>
<reference evidence="1" key="1">
    <citation type="journal article" date="2023" name="G3 (Bethesda)">
        <title>A reference genome for the long-term kleptoplast-retaining sea slug Elysia crispata morphotype clarki.</title>
        <authorList>
            <person name="Eastman K.E."/>
            <person name="Pendleton A.L."/>
            <person name="Shaikh M.A."/>
            <person name="Suttiyut T."/>
            <person name="Ogas R."/>
            <person name="Tomko P."/>
            <person name="Gavelis G."/>
            <person name="Widhalm J.R."/>
            <person name="Wisecaver J.H."/>
        </authorList>
    </citation>
    <scope>NUCLEOTIDE SEQUENCE</scope>
    <source>
        <strain evidence="1">ECLA1</strain>
    </source>
</reference>
<dbReference type="EMBL" id="JAWDGP010007758">
    <property type="protein sequence ID" value="KAK3705952.1"/>
    <property type="molecule type" value="Genomic_DNA"/>
</dbReference>
<dbReference type="Proteomes" id="UP001283361">
    <property type="component" value="Unassembled WGS sequence"/>
</dbReference>
<accession>A0AAE0XRK0</accession>
<gene>
    <name evidence="1" type="ORF">RRG08_026381</name>
</gene>
<sequence length="94" mass="10238">MSIAKCDIGRIEIYDRQSRVAGDLEARQKHRRIGLSAGSRAGNGCGEKEGGVVRGKLEYQVVKTGVNHRDDLINESKIGRSVAQSSCILRGKKV</sequence>
<keyword evidence="2" id="KW-1185">Reference proteome</keyword>
<name>A0AAE0XRK0_9GAST</name>
<comment type="caution">
    <text evidence="1">The sequence shown here is derived from an EMBL/GenBank/DDBJ whole genome shotgun (WGS) entry which is preliminary data.</text>
</comment>
<dbReference type="AlphaFoldDB" id="A0AAE0XRK0"/>
<evidence type="ECO:0000313" key="1">
    <source>
        <dbReference type="EMBL" id="KAK3705952.1"/>
    </source>
</evidence>
<organism evidence="1 2">
    <name type="scientific">Elysia crispata</name>
    <name type="common">lettuce slug</name>
    <dbReference type="NCBI Taxonomy" id="231223"/>
    <lineage>
        <taxon>Eukaryota</taxon>
        <taxon>Metazoa</taxon>
        <taxon>Spiralia</taxon>
        <taxon>Lophotrochozoa</taxon>
        <taxon>Mollusca</taxon>
        <taxon>Gastropoda</taxon>
        <taxon>Heterobranchia</taxon>
        <taxon>Euthyneura</taxon>
        <taxon>Panpulmonata</taxon>
        <taxon>Sacoglossa</taxon>
        <taxon>Placobranchoidea</taxon>
        <taxon>Plakobranchidae</taxon>
        <taxon>Elysia</taxon>
    </lineage>
</organism>
<proteinExistence type="predicted"/>
<evidence type="ECO:0000313" key="2">
    <source>
        <dbReference type="Proteomes" id="UP001283361"/>
    </source>
</evidence>